<evidence type="ECO:0000256" key="5">
    <source>
        <dbReference type="SAM" id="MobiDB-lite"/>
    </source>
</evidence>
<feature type="region of interest" description="Disordered" evidence="5">
    <location>
        <begin position="23"/>
        <end position="93"/>
    </location>
</feature>
<reference evidence="6" key="1">
    <citation type="journal article" date="2021" name="Nat. Commun.">
        <title>Genetic determinants of endophytism in the Arabidopsis root mycobiome.</title>
        <authorList>
            <person name="Mesny F."/>
            <person name="Miyauchi S."/>
            <person name="Thiergart T."/>
            <person name="Pickel B."/>
            <person name="Atanasova L."/>
            <person name="Karlsson M."/>
            <person name="Huettel B."/>
            <person name="Barry K.W."/>
            <person name="Haridas S."/>
            <person name="Chen C."/>
            <person name="Bauer D."/>
            <person name="Andreopoulos W."/>
            <person name="Pangilinan J."/>
            <person name="LaButti K."/>
            <person name="Riley R."/>
            <person name="Lipzen A."/>
            <person name="Clum A."/>
            <person name="Drula E."/>
            <person name="Henrissat B."/>
            <person name="Kohler A."/>
            <person name="Grigoriev I.V."/>
            <person name="Martin F.M."/>
            <person name="Hacquard S."/>
        </authorList>
    </citation>
    <scope>NUCLEOTIDE SEQUENCE</scope>
    <source>
        <strain evidence="6">MPI-CAGE-CH-0235</strain>
    </source>
</reference>
<dbReference type="InterPro" id="IPR036870">
    <property type="entry name" value="Ribosomal_bS18_sf"/>
</dbReference>
<evidence type="ECO:0000256" key="4">
    <source>
        <dbReference type="ARBA" id="ARBA00035264"/>
    </source>
</evidence>
<gene>
    <name evidence="6" type="ORF">B0I35DRAFT_421402</name>
</gene>
<evidence type="ECO:0000256" key="1">
    <source>
        <dbReference type="ARBA" id="ARBA00005589"/>
    </source>
</evidence>
<proteinExistence type="inferred from homology"/>
<evidence type="ECO:0000313" key="7">
    <source>
        <dbReference type="Proteomes" id="UP000813444"/>
    </source>
</evidence>
<keyword evidence="2 6" id="KW-0689">Ribosomal protein</keyword>
<sequence length="239" mass="27292">MHLRPQAPGALSATLRTLVSRQFSSTAAAQLPPREPRQPHAPRQQQQQSSTDSVLGMSEAKWSPRPNGNKNNFNRNTSNHSSGSSSSSVTSSKLLEKFRNRTEEYNQRRLDQLEASRNQKISRDYLKQMPRSWEVGDVYSPHDLSPVEMRKWRKKSLRKADVIDALGVRPEDLYKNFSLIQDFTTPGGAIQHSKFTNLSPVNQRKVAKMIRRAQGMGLYPSVHDHPELIRSQFYPARKQ</sequence>
<dbReference type="AlphaFoldDB" id="A0A8K0SXK5"/>
<name>A0A8K0SXK5_9HYPO</name>
<keyword evidence="7" id="KW-1185">Reference proteome</keyword>
<comment type="similarity">
    <text evidence="1">Belongs to the bacterial ribosomal protein bS18 family.</text>
</comment>
<dbReference type="GO" id="GO:0032543">
    <property type="term" value="P:mitochondrial translation"/>
    <property type="evidence" value="ECO:0007669"/>
    <property type="project" value="TreeGrafter"/>
</dbReference>
<feature type="compositionally biased region" description="Low complexity" evidence="5">
    <location>
        <begin position="67"/>
        <end position="92"/>
    </location>
</feature>
<keyword evidence="3" id="KW-0687">Ribonucleoprotein</keyword>
<comment type="caution">
    <text evidence="6">The sequence shown here is derived from an EMBL/GenBank/DDBJ whole genome shotgun (WGS) entry which is preliminary data.</text>
</comment>
<dbReference type="Gene3D" id="4.10.640.10">
    <property type="entry name" value="Ribosomal protein S18"/>
    <property type="match status" value="1"/>
</dbReference>
<dbReference type="GO" id="GO:0005763">
    <property type="term" value="C:mitochondrial small ribosomal subunit"/>
    <property type="evidence" value="ECO:0007669"/>
    <property type="project" value="TreeGrafter"/>
</dbReference>
<dbReference type="OrthoDB" id="21463at2759"/>
<dbReference type="PANTHER" id="PTHR13479:SF40">
    <property type="entry name" value="SMALL RIBOSOMAL SUBUNIT PROTEIN BS18M"/>
    <property type="match status" value="1"/>
</dbReference>
<evidence type="ECO:0000313" key="6">
    <source>
        <dbReference type="EMBL" id="KAH7325882.1"/>
    </source>
</evidence>
<evidence type="ECO:0000256" key="2">
    <source>
        <dbReference type="ARBA" id="ARBA00022980"/>
    </source>
</evidence>
<dbReference type="Proteomes" id="UP000813444">
    <property type="component" value="Unassembled WGS sequence"/>
</dbReference>
<dbReference type="InterPro" id="IPR001648">
    <property type="entry name" value="Ribosomal_bS18"/>
</dbReference>
<accession>A0A8K0SXK5</accession>
<dbReference type="GO" id="GO:0003735">
    <property type="term" value="F:structural constituent of ribosome"/>
    <property type="evidence" value="ECO:0007669"/>
    <property type="project" value="InterPro"/>
</dbReference>
<evidence type="ECO:0000256" key="3">
    <source>
        <dbReference type="ARBA" id="ARBA00023274"/>
    </source>
</evidence>
<dbReference type="EMBL" id="JAGPNK010000002">
    <property type="protein sequence ID" value="KAH7325882.1"/>
    <property type="molecule type" value="Genomic_DNA"/>
</dbReference>
<dbReference type="SUPFAM" id="SSF46911">
    <property type="entry name" value="Ribosomal protein S18"/>
    <property type="match status" value="1"/>
</dbReference>
<dbReference type="PANTHER" id="PTHR13479">
    <property type="entry name" value="30S RIBOSOMAL PROTEIN S18"/>
    <property type="match status" value="1"/>
</dbReference>
<protein>
    <recommendedName>
        <fullName evidence="4">Small ribosomal subunit protein bS18m</fullName>
    </recommendedName>
</protein>
<organism evidence="6 7">
    <name type="scientific">Stachybotrys elegans</name>
    <dbReference type="NCBI Taxonomy" id="80388"/>
    <lineage>
        <taxon>Eukaryota</taxon>
        <taxon>Fungi</taxon>
        <taxon>Dikarya</taxon>
        <taxon>Ascomycota</taxon>
        <taxon>Pezizomycotina</taxon>
        <taxon>Sordariomycetes</taxon>
        <taxon>Hypocreomycetidae</taxon>
        <taxon>Hypocreales</taxon>
        <taxon>Stachybotryaceae</taxon>
        <taxon>Stachybotrys</taxon>
    </lineage>
</organism>
<dbReference type="GO" id="GO:0070181">
    <property type="term" value="F:small ribosomal subunit rRNA binding"/>
    <property type="evidence" value="ECO:0007669"/>
    <property type="project" value="TreeGrafter"/>
</dbReference>
<dbReference type="Pfam" id="PF01084">
    <property type="entry name" value="Ribosomal_S18"/>
    <property type="match status" value="1"/>
</dbReference>